<dbReference type="Pfam" id="PF20209">
    <property type="entry name" value="DUF6570"/>
    <property type="match status" value="1"/>
</dbReference>
<accession>A0A9N9H8R3</accession>
<dbReference type="OrthoDB" id="10007484at2759"/>
<gene>
    <name evidence="4" type="ORF">CPELLU_LOCUS9841</name>
</gene>
<evidence type="ECO:0000259" key="2">
    <source>
        <dbReference type="Pfam" id="PF14214"/>
    </source>
</evidence>
<evidence type="ECO:0000313" key="5">
    <source>
        <dbReference type="Proteomes" id="UP000789759"/>
    </source>
</evidence>
<comment type="caution">
    <text evidence="4">The sequence shown here is derived from an EMBL/GenBank/DDBJ whole genome shotgun (WGS) entry which is preliminary data.</text>
</comment>
<dbReference type="InterPro" id="IPR025476">
    <property type="entry name" value="Helitron_helicase-like"/>
</dbReference>
<name>A0A9N9H8R3_9GLOM</name>
<evidence type="ECO:0000313" key="4">
    <source>
        <dbReference type="EMBL" id="CAG8661916.1"/>
    </source>
</evidence>
<dbReference type="Pfam" id="PF14214">
    <property type="entry name" value="Helitron_like_N"/>
    <property type="match status" value="1"/>
</dbReference>
<dbReference type="InterPro" id="IPR046700">
    <property type="entry name" value="DUF6570"/>
</dbReference>
<organism evidence="4 5">
    <name type="scientific">Cetraspora pellucida</name>
    <dbReference type="NCBI Taxonomy" id="1433469"/>
    <lineage>
        <taxon>Eukaryota</taxon>
        <taxon>Fungi</taxon>
        <taxon>Fungi incertae sedis</taxon>
        <taxon>Mucoromycota</taxon>
        <taxon>Glomeromycotina</taxon>
        <taxon>Glomeromycetes</taxon>
        <taxon>Diversisporales</taxon>
        <taxon>Gigasporaceae</taxon>
        <taxon>Cetraspora</taxon>
    </lineage>
</organism>
<proteinExistence type="predicted"/>
<dbReference type="AlphaFoldDB" id="A0A9N9H8R3"/>
<feature type="region of interest" description="Disordered" evidence="1">
    <location>
        <begin position="296"/>
        <end position="322"/>
    </location>
</feature>
<sequence>MSIIETKEIDENFVKLKKDHSNWPYSIESNISKNALIEFRDKVNLDNLRELPCALCSKLCDNKDFKEIQANKIDLSLIEAPQHLIDPSFEIDFHYNHPYIDSVGLKILFDRNRFIPCNSEPHNNNVNDSFNLRVCKICLTSLQNHKTPPLSLANNMWIGPTPSCLQGLTIPEQILISPGYTCINIIQLTNKRHTHHKLKGHIITLPQNPGSLIKTLLLPTYHLCEYIKIMFIGHGKPTDYHLKKHNILFKDFKFNKTVLDAFPEGDIPDSLLLTTTHVNLDPREFEHYTGYVQDLFDHNESDSNNDENSMSETSELRPSGILNTDNIPMTENKLNLLAIQKLANNINKRINTQFDTPVRNNNTNEAIHLENPIIYISHGHKPLNEYRDNFLFPAAFPVLFPYGIGGYEGHIPRVFLKEYLNHLMQVSSAAYNLTKDKNFERSADLITTITPENIKKAIEQEQNNEPITNTVILELLRNINIAGSKLMASHHPIVMMYAGNEININTLLPKNFPKATEHARLAHLDPSAVSKYFDVITKLILNTVIGYNRKEGGVFGFVKNYYGVIEYQDRGTPHCHLLLWLHGSLNPIEIRKKLKDDNEFCQCLLSYVSDIVREDINYFTNGEIITDKMLETEYKTPKSVEERRMHPSFFSILDPNLSNFAENFHLDLLSIVKRTLFYHCNKFCKKYNHGFLHECRFDFPRELVNPPSIIIPEQGVISVQCTNAFINNHNPYITSSYHSRKLITKCLNRIAGQTELTGPQISAYLLGLNDHYTPCKFAHIHVHSFEYYLINKWTAYNYNIVDNADYWQYTQDNDQNFIPESFLITASDNNLTTANLRIDYQF</sequence>
<reference evidence="4" key="1">
    <citation type="submission" date="2021-06" db="EMBL/GenBank/DDBJ databases">
        <authorList>
            <person name="Kallberg Y."/>
            <person name="Tangrot J."/>
            <person name="Rosling A."/>
        </authorList>
    </citation>
    <scope>NUCLEOTIDE SEQUENCE</scope>
    <source>
        <strain evidence="4">FL966</strain>
    </source>
</reference>
<keyword evidence="5" id="KW-1185">Reference proteome</keyword>
<feature type="domain" description="Helitron helicase-like" evidence="2">
    <location>
        <begin position="514"/>
        <end position="579"/>
    </location>
</feature>
<feature type="domain" description="DUF6570" evidence="3">
    <location>
        <begin position="145"/>
        <end position="244"/>
    </location>
</feature>
<evidence type="ECO:0000259" key="3">
    <source>
        <dbReference type="Pfam" id="PF20209"/>
    </source>
</evidence>
<dbReference type="Proteomes" id="UP000789759">
    <property type="component" value="Unassembled WGS sequence"/>
</dbReference>
<evidence type="ECO:0000256" key="1">
    <source>
        <dbReference type="SAM" id="MobiDB-lite"/>
    </source>
</evidence>
<protein>
    <submittedName>
        <fullName evidence="4">17087_t:CDS:1</fullName>
    </submittedName>
</protein>
<dbReference type="EMBL" id="CAJVQA010007790">
    <property type="protein sequence ID" value="CAG8661916.1"/>
    <property type="molecule type" value="Genomic_DNA"/>
</dbReference>